<dbReference type="AlphaFoldDB" id="A0ABD5VH24"/>
<evidence type="ECO:0000259" key="8">
    <source>
        <dbReference type="PROSITE" id="PS50156"/>
    </source>
</evidence>
<dbReference type="InterPro" id="IPR004869">
    <property type="entry name" value="MMPL_dom"/>
</dbReference>
<dbReference type="Pfam" id="PF03176">
    <property type="entry name" value="MMPL"/>
    <property type="match status" value="2"/>
</dbReference>
<evidence type="ECO:0000256" key="4">
    <source>
        <dbReference type="ARBA" id="ARBA00022989"/>
    </source>
</evidence>
<feature type="transmembrane region" description="Helical" evidence="7">
    <location>
        <begin position="398"/>
        <end position="417"/>
    </location>
</feature>
<feature type="transmembrane region" description="Helical" evidence="7">
    <location>
        <begin position="693"/>
        <end position="713"/>
    </location>
</feature>
<dbReference type="RefSeq" id="WP_336351303.1">
    <property type="nucleotide sequence ID" value="NZ_JAZAQL010000003.1"/>
</dbReference>
<keyword evidence="5 7" id="KW-0472">Membrane</keyword>
<reference evidence="9 10" key="1">
    <citation type="journal article" date="2019" name="Int. J. Syst. Evol. Microbiol.">
        <title>The Global Catalogue of Microorganisms (GCM) 10K type strain sequencing project: providing services to taxonomists for standard genome sequencing and annotation.</title>
        <authorList>
            <consortium name="The Broad Institute Genomics Platform"/>
            <consortium name="The Broad Institute Genome Sequencing Center for Infectious Disease"/>
            <person name="Wu L."/>
            <person name="Ma J."/>
        </authorList>
    </citation>
    <scope>NUCLEOTIDE SEQUENCE [LARGE SCALE GENOMIC DNA]</scope>
    <source>
        <strain evidence="9 10">GX26</strain>
    </source>
</reference>
<feature type="transmembrane region" description="Helical" evidence="7">
    <location>
        <begin position="719"/>
        <end position="743"/>
    </location>
</feature>
<evidence type="ECO:0000256" key="6">
    <source>
        <dbReference type="SAM" id="MobiDB-lite"/>
    </source>
</evidence>
<dbReference type="PANTHER" id="PTHR33406">
    <property type="entry name" value="MEMBRANE PROTEIN MJ1562-RELATED"/>
    <property type="match status" value="1"/>
</dbReference>
<comment type="caution">
    <text evidence="9">The sequence shown here is derived from an EMBL/GenBank/DDBJ whole genome shotgun (WGS) entry which is preliminary data.</text>
</comment>
<dbReference type="PROSITE" id="PS50156">
    <property type="entry name" value="SSD"/>
    <property type="match status" value="2"/>
</dbReference>
<dbReference type="InterPro" id="IPR000731">
    <property type="entry name" value="SSD"/>
</dbReference>
<feature type="transmembrane region" description="Helical" evidence="7">
    <location>
        <begin position="296"/>
        <end position="318"/>
    </location>
</feature>
<dbReference type="SUPFAM" id="SSF82866">
    <property type="entry name" value="Multidrug efflux transporter AcrB transmembrane domain"/>
    <property type="match status" value="2"/>
</dbReference>
<sequence length="868" mass="90276">MTLPARYAAFVTTYSKTVVALMLVATLLVGAGAANLDGGLSITSFESDSAAAQKLDYAEANFTTDGENSTVVQVVVRGDDVLTKESLLSTLRFQRAIRDDSDVNATLRADQPVVGLSNVVATAAIRAEAARNGSGGGPPGGSDGSSGGAAGPPSQPTLDEQIAQLESMSPAEVESVVADVLDPEREDRGPVDPYTLLATDYEAGSTSASGRIMFVFQDTSGAASDDLPAAVTDGQLAIQEYAEDVIEPEAFAFGLGIVDEEAGTATGESFAFISPVALLLIVALLGVAYRDVLDVALGLLGVVLVLVWMGGAMGWLGIGVTQLIIAVPFLLIGLSIDYALHVVMRYREAKLDDSDRDVRQAMTRGLTGVVVAIGAATFSTAVGFGSNLVSPIVSIQQFGTVAAVGIVSAFLVFGVLLPPLKVELEEVAERIGFARKKRPFGRGGVAGRALSTGATVARRAPVVVVALALVLSAGGGVAATDIDTSIDQVDFLPRDTPDWMSSLPEPFAPSDYSLRSNAVYINEQFVQSRDQSRAIFLVEGDVTAPDTLERLAAAEGDLEGTETAVTLADGSLRVDGPLEVVQRTAAANETVADVVARNDADGDGVPDGNLTAVYDAVYRANPDAAEAAFYREGGEYRALRVSVALVGGADTGTVTAEMRDVATAMESGSDLTVTATGTPIVQELVQRGLLETLVTGFAITFGVIIVFLTGVFWRRYDTLSLGAVVMTPVVFALAWLFGTMYLAGISFNTETAIIASIAIGIGVDYAIHIGERFVEELGEQGDAVPALERTLQGTGGALLASAVSTAGGFGVLMLALVPSLQRFGFVTATAIIYAFLASVFVLPSLLVLWTRYADVDIEPAARPAPGDD</sequence>
<dbReference type="EMBL" id="JBHSXN010000003">
    <property type="protein sequence ID" value="MFC6954351.1"/>
    <property type="molecule type" value="Genomic_DNA"/>
</dbReference>
<keyword evidence="2" id="KW-1003">Cell membrane</keyword>
<evidence type="ECO:0000256" key="5">
    <source>
        <dbReference type="ARBA" id="ARBA00023136"/>
    </source>
</evidence>
<dbReference type="Proteomes" id="UP001596395">
    <property type="component" value="Unassembled WGS sequence"/>
</dbReference>
<evidence type="ECO:0000313" key="9">
    <source>
        <dbReference type="EMBL" id="MFC6954351.1"/>
    </source>
</evidence>
<feature type="transmembrane region" description="Helical" evidence="7">
    <location>
        <begin position="823"/>
        <end position="849"/>
    </location>
</feature>
<evidence type="ECO:0000256" key="1">
    <source>
        <dbReference type="ARBA" id="ARBA00004651"/>
    </source>
</evidence>
<dbReference type="GO" id="GO:0005886">
    <property type="term" value="C:plasma membrane"/>
    <property type="evidence" value="ECO:0007669"/>
    <property type="project" value="UniProtKB-SubCell"/>
</dbReference>
<organism evidence="9 10">
    <name type="scientific">Halorubellus litoreus</name>
    <dbReference type="NCBI Taxonomy" id="755308"/>
    <lineage>
        <taxon>Archaea</taxon>
        <taxon>Methanobacteriati</taxon>
        <taxon>Methanobacteriota</taxon>
        <taxon>Stenosarchaea group</taxon>
        <taxon>Halobacteria</taxon>
        <taxon>Halobacteriales</taxon>
        <taxon>Halorubellaceae</taxon>
        <taxon>Halorubellus</taxon>
    </lineage>
</organism>
<feature type="transmembrane region" description="Helical" evidence="7">
    <location>
        <begin position="365"/>
        <end position="386"/>
    </location>
</feature>
<evidence type="ECO:0000256" key="3">
    <source>
        <dbReference type="ARBA" id="ARBA00022692"/>
    </source>
</evidence>
<feature type="region of interest" description="Disordered" evidence="6">
    <location>
        <begin position="130"/>
        <end position="157"/>
    </location>
</feature>
<feature type="compositionally biased region" description="Gly residues" evidence="6">
    <location>
        <begin position="133"/>
        <end position="150"/>
    </location>
</feature>
<feature type="transmembrane region" description="Helical" evidence="7">
    <location>
        <begin position="797"/>
        <end position="817"/>
    </location>
</feature>
<evidence type="ECO:0000256" key="2">
    <source>
        <dbReference type="ARBA" id="ARBA00022475"/>
    </source>
</evidence>
<name>A0ABD5VH24_9EURY</name>
<keyword evidence="10" id="KW-1185">Reference proteome</keyword>
<proteinExistence type="predicted"/>
<feature type="transmembrane region" description="Helical" evidence="7">
    <location>
        <begin position="270"/>
        <end position="289"/>
    </location>
</feature>
<dbReference type="InterPro" id="IPR050545">
    <property type="entry name" value="Mycobact_MmpL"/>
</dbReference>
<evidence type="ECO:0000256" key="7">
    <source>
        <dbReference type="SAM" id="Phobius"/>
    </source>
</evidence>
<protein>
    <submittedName>
        <fullName evidence="9">RND family transporter</fullName>
    </submittedName>
</protein>
<accession>A0ABD5VH24</accession>
<dbReference type="Gene3D" id="1.20.1640.10">
    <property type="entry name" value="Multidrug efflux transporter AcrB transmembrane domain"/>
    <property type="match status" value="2"/>
</dbReference>
<dbReference type="PANTHER" id="PTHR33406:SF13">
    <property type="entry name" value="MEMBRANE PROTEIN YDFJ"/>
    <property type="match status" value="1"/>
</dbReference>
<gene>
    <name evidence="9" type="ORF">ACFQGB_15920</name>
</gene>
<feature type="domain" description="SSD" evidence="8">
    <location>
        <begin position="689"/>
        <end position="848"/>
    </location>
</feature>
<evidence type="ECO:0000313" key="10">
    <source>
        <dbReference type="Proteomes" id="UP001596395"/>
    </source>
</evidence>
<comment type="subcellular location">
    <subcellularLocation>
        <location evidence="1">Cell membrane</location>
        <topology evidence="1">Multi-pass membrane protein</topology>
    </subcellularLocation>
</comment>
<keyword evidence="4 7" id="KW-1133">Transmembrane helix</keyword>
<feature type="domain" description="SSD" evidence="8">
    <location>
        <begin position="298"/>
        <end position="423"/>
    </location>
</feature>
<keyword evidence="3 7" id="KW-0812">Transmembrane</keyword>
<feature type="transmembrane region" description="Helical" evidence="7">
    <location>
        <begin position="324"/>
        <end position="344"/>
    </location>
</feature>